<gene>
    <name evidence="2" type="ORF">PHYSODRAFT_340864</name>
</gene>
<feature type="signal peptide" evidence="1">
    <location>
        <begin position="1"/>
        <end position="23"/>
    </location>
</feature>
<proteinExistence type="predicted"/>
<reference evidence="2 3" key="1">
    <citation type="journal article" date="2006" name="Science">
        <title>Phytophthora genome sequences uncover evolutionary origins and mechanisms of pathogenesis.</title>
        <authorList>
            <person name="Tyler B.M."/>
            <person name="Tripathy S."/>
            <person name="Zhang X."/>
            <person name="Dehal P."/>
            <person name="Jiang R.H."/>
            <person name="Aerts A."/>
            <person name="Arredondo F.D."/>
            <person name="Baxter L."/>
            <person name="Bensasson D."/>
            <person name="Beynon J.L."/>
            <person name="Chapman J."/>
            <person name="Damasceno C.M."/>
            <person name="Dorrance A.E."/>
            <person name="Dou D."/>
            <person name="Dickerman A.W."/>
            <person name="Dubchak I.L."/>
            <person name="Garbelotto M."/>
            <person name="Gijzen M."/>
            <person name="Gordon S.G."/>
            <person name="Govers F."/>
            <person name="Grunwald N.J."/>
            <person name="Huang W."/>
            <person name="Ivors K.L."/>
            <person name="Jones R.W."/>
            <person name="Kamoun S."/>
            <person name="Krampis K."/>
            <person name="Lamour K.H."/>
            <person name="Lee M.K."/>
            <person name="McDonald W.H."/>
            <person name="Medina M."/>
            <person name="Meijer H.J."/>
            <person name="Nordberg E.K."/>
            <person name="Maclean D.J."/>
            <person name="Ospina-Giraldo M.D."/>
            <person name="Morris P.F."/>
            <person name="Phuntumart V."/>
            <person name="Putnam N.H."/>
            <person name="Rash S."/>
            <person name="Rose J.K."/>
            <person name="Sakihama Y."/>
            <person name="Salamov A.A."/>
            <person name="Savidor A."/>
            <person name="Scheuring C.F."/>
            <person name="Smith B.M."/>
            <person name="Sobral B.W."/>
            <person name="Terry A."/>
            <person name="Torto-Alalibo T.A."/>
            <person name="Win J."/>
            <person name="Xu Z."/>
            <person name="Zhang H."/>
            <person name="Grigoriev I.V."/>
            <person name="Rokhsar D.S."/>
            <person name="Boore J.L."/>
        </authorList>
    </citation>
    <scope>NUCLEOTIDE SEQUENCE [LARGE SCALE GENOMIC DNA]</scope>
    <source>
        <strain evidence="2 3">P6497</strain>
    </source>
</reference>
<dbReference type="KEGG" id="psoj:PHYSODRAFT_340864"/>
<evidence type="ECO:0000313" key="2">
    <source>
        <dbReference type="EMBL" id="EGZ06646.1"/>
    </source>
</evidence>
<sequence length="222" mass="21381">MFSSGKIFAMCIAAVAVSSGVHAEREVAETFGLLGLGHGIGVGVPGVASVGVGPGAYGPGVVSPGASVGVPGIAGVNVGLPAVGVGGPAVSCSSGKIFAVWIAAVATLSGVHAQSGVKVAAPFVNVGVDGQPGADGRRYVDVNVMGIRVRAPLRPRGEQNYGFAGAPPGAYGAAPVMPNGYAAAPGQVIPNGYGAAPAMPAYAGAPAAAPAAAECRKLRSVE</sequence>
<dbReference type="RefSeq" id="XP_009537410.1">
    <property type="nucleotide sequence ID" value="XM_009539115.1"/>
</dbReference>
<keyword evidence="3" id="KW-1185">Reference proteome</keyword>
<feature type="chain" id="PRO_5003473279" evidence="1">
    <location>
        <begin position="24"/>
        <end position="222"/>
    </location>
</feature>
<keyword evidence="1" id="KW-0732">Signal</keyword>
<dbReference type="GeneID" id="20647985"/>
<dbReference type="EMBL" id="JH159163">
    <property type="protein sequence ID" value="EGZ06646.1"/>
    <property type="molecule type" value="Genomic_DNA"/>
</dbReference>
<accession>G5ACY4</accession>
<dbReference type="STRING" id="1094619.G5ACY4"/>
<organism evidence="2 3">
    <name type="scientific">Phytophthora sojae (strain P6497)</name>
    <name type="common">Soybean stem and root rot agent</name>
    <name type="synonym">Phytophthora megasperma f. sp. glycines</name>
    <dbReference type="NCBI Taxonomy" id="1094619"/>
    <lineage>
        <taxon>Eukaryota</taxon>
        <taxon>Sar</taxon>
        <taxon>Stramenopiles</taxon>
        <taxon>Oomycota</taxon>
        <taxon>Peronosporomycetes</taxon>
        <taxon>Peronosporales</taxon>
        <taxon>Peronosporaceae</taxon>
        <taxon>Phytophthora</taxon>
    </lineage>
</organism>
<dbReference type="InParanoid" id="G5ACY4"/>
<protein>
    <submittedName>
        <fullName evidence="2">Uncharacterized protein</fullName>
    </submittedName>
</protein>
<name>G5ACY4_PHYSP</name>
<dbReference type="AlphaFoldDB" id="G5ACY4"/>
<evidence type="ECO:0000313" key="3">
    <source>
        <dbReference type="Proteomes" id="UP000002640"/>
    </source>
</evidence>
<evidence type="ECO:0000256" key="1">
    <source>
        <dbReference type="SAM" id="SignalP"/>
    </source>
</evidence>
<dbReference type="Proteomes" id="UP000002640">
    <property type="component" value="Unassembled WGS sequence"/>
</dbReference>